<feature type="transmembrane region" description="Helical" evidence="10">
    <location>
        <begin position="140"/>
        <end position="162"/>
    </location>
</feature>
<evidence type="ECO:0000256" key="4">
    <source>
        <dbReference type="ARBA" id="ARBA00022692"/>
    </source>
</evidence>
<feature type="transmembrane region" description="Helical" evidence="10">
    <location>
        <begin position="335"/>
        <end position="357"/>
    </location>
</feature>
<feature type="transmembrane region" description="Helical" evidence="10">
    <location>
        <begin position="78"/>
        <end position="104"/>
    </location>
</feature>
<dbReference type="FunFam" id="1.20.1250.20:FF:000073">
    <property type="entry name" value="MFS myo-inositol transporter, putative"/>
    <property type="match status" value="1"/>
</dbReference>
<keyword evidence="6 10" id="KW-0472">Membrane</keyword>
<feature type="domain" description="Major facilitator superfamily (MFS) profile" evidence="11">
    <location>
        <begin position="45"/>
        <end position="502"/>
    </location>
</feature>
<evidence type="ECO:0000313" key="12">
    <source>
        <dbReference type="EMBL" id="KAJ6259225.1"/>
    </source>
</evidence>
<dbReference type="InterPro" id="IPR003663">
    <property type="entry name" value="Sugar/inositol_transpt"/>
</dbReference>
<dbReference type="GO" id="GO:0005366">
    <property type="term" value="F:myo-inositol:proton symporter activity"/>
    <property type="evidence" value="ECO:0007669"/>
    <property type="project" value="TreeGrafter"/>
</dbReference>
<evidence type="ECO:0000256" key="2">
    <source>
        <dbReference type="ARBA" id="ARBA00010992"/>
    </source>
</evidence>
<evidence type="ECO:0000256" key="7">
    <source>
        <dbReference type="ARBA" id="ARBA00049119"/>
    </source>
</evidence>
<dbReference type="PROSITE" id="PS50850">
    <property type="entry name" value="MFS"/>
    <property type="match status" value="1"/>
</dbReference>
<feature type="transmembrane region" description="Helical" evidence="10">
    <location>
        <begin position="409"/>
        <end position="432"/>
    </location>
</feature>
<keyword evidence="13" id="KW-1185">Reference proteome</keyword>
<evidence type="ECO:0000256" key="8">
    <source>
        <dbReference type="RuleBase" id="RU003346"/>
    </source>
</evidence>
<comment type="subcellular location">
    <subcellularLocation>
        <location evidence="1">Membrane</location>
        <topology evidence="1">Multi-pass membrane protein</topology>
    </subcellularLocation>
</comment>
<keyword evidence="3 8" id="KW-0813">Transport</keyword>
<dbReference type="EMBL" id="JAQGDS010000007">
    <property type="protein sequence ID" value="KAJ6259225.1"/>
    <property type="molecule type" value="Genomic_DNA"/>
</dbReference>
<feature type="transmembrane region" description="Helical" evidence="10">
    <location>
        <begin position="174"/>
        <end position="196"/>
    </location>
</feature>
<dbReference type="Gene3D" id="1.20.1250.20">
    <property type="entry name" value="MFS general substrate transporter like domains"/>
    <property type="match status" value="1"/>
</dbReference>
<evidence type="ECO:0000256" key="1">
    <source>
        <dbReference type="ARBA" id="ARBA00004141"/>
    </source>
</evidence>
<feature type="transmembrane region" description="Helical" evidence="10">
    <location>
        <begin position="444"/>
        <end position="463"/>
    </location>
</feature>
<feature type="transmembrane region" description="Helical" evidence="10">
    <location>
        <begin position="40"/>
        <end position="58"/>
    </location>
</feature>
<evidence type="ECO:0000256" key="9">
    <source>
        <dbReference type="SAM" id="MobiDB-lite"/>
    </source>
</evidence>
<name>A0AAD6NI89_DREDA</name>
<comment type="similarity">
    <text evidence="2 8">Belongs to the major facilitator superfamily. Sugar transporter (TC 2.A.1.1) family.</text>
</comment>
<feature type="compositionally biased region" description="Basic and acidic residues" evidence="9">
    <location>
        <begin position="1"/>
        <end position="18"/>
    </location>
</feature>
<sequence>MDDRDREHEFEDGTRDEDALLGPDSDVAEASKLVGGKPGIWVWMLVVSAGISGLLFGYDTAIISSALLQLANPPPSSTIPALTVGQQSLVTSITSISALISSLGSGPISEYGRKKAIFLAAIVFILGAVSQSVADSVGGLVVGRFIVGLGVGAGSAVVPLYITELSPAHLRSRLNTLNTVFITLGQIVAYLIGYWYSRTPFGWRPMFLLGGVPAAIQIGLLFFLPESPRWLIQHGHVEQATSVLARVYGIRLEDSNQVDRRMLSHLVRGIERGVKSENELEGTYAKWKSLLGKRSNRRALLISGGLQGFQQLCGFNALMYFSSLIYAMLDFKNPTLTSLSVAATNFAFTLVSLILIPKVGKRRLLLYSVPMMALGLLCAAFGFHKLPSQQISEKVVASTRKDADPVSSFYAYVILASTTFYVAAYASGIGNVPWQQAEFFPMSVRSLGTAIATACNWSSNFIIGETFLGLMDKMGAVATFVLFAVICTIGWCGIYVIYPDTEGMNLEEIEALLNLEILVATSSSPIIQPSTASINHSMVIPIGHDVY</sequence>
<proteinExistence type="inferred from homology"/>
<evidence type="ECO:0000256" key="3">
    <source>
        <dbReference type="ARBA" id="ARBA00022448"/>
    </source>
</evidence>
<dbReference type="SUPFAM" id="SSF103473">
    <property type="entry name" value="MFS general substrate transporter"/>
    <property type="match status" value="1"/>
</dbReference>
<dbReference type="NCBIfam" id="TIGR00879">
    <property type="entry name" value="SP"/>
    <property type="match status" value="1"/>
</dbReference>
<dbReference type="PANTHER" id="PTHR48020:SF12">
    <property type="entry name" value="PROTON MYO-INOSITOL COTRANSPORTER"/>
    <property type="match status" value="1"/>
</dbReference>
<dbReference type="GO" id="GO:0016020">
    <property type="term" value="C:membrane"/>
    <property type="evidence" value="ECO:0007669"/>
    <property type="project" value="UniProtKB-SubCell"/>
</dbReference>
<dbReference type="InterPro" id="IPR036259">
    <property type="entry name" value="MFS_trans_sf"/>
</dbReference>
<protein>
    <recommendedName>
        <fullName evidence="11">Major facilitator superfamily (MFS) profile domain-containing protein</fullName>
    </recommendedName>
</protein>
<dbReference type="PRINTS" id="PR00171">
    <property type="entry name" value="SUGRTRNSPORT"/>
</dbReference>
<keyword evidence="4 10" id="KW-0812">Transmembrane</keyword>
<feature type="transmembrane region" description="Helical" evidence="10">
    <location>
        <begin position="475"/>
        <end position="498"/>
    </location>
</feature>
<evidence type="ECO:0000256" key="5">
    <source>
        <dbReference type="ARBA" id="ARBA00022989"/>
    </source>
</evidence>
<feature type="transmembrane region" description="Helical" evidence="10">
    <location>
        <begin position="202"/>
        <end position="224"/>
    </location>
</feature>
<dbReference type="Pfam" id="PF00083">
    <property type="entry name" value="Sugar_tr"/>
    <property type="match status" value="1"/>
</dbReference>
<evidence type="ECO:0000256" key="10">
    <source>
        <dbReference type="SAM" id="Phobius"/>
    </source>
</evidence>
<dbReference type="InterPro" id="IPR005829">
    <property type="entry name" value="Sugar_transporter_CS"/>
</dbReference>
<dbReference type="GO" id="GO:1904679">
    <property type="term" value="P:myo-inositol import across plasma membrane"/>
    <property type="evidence" value="ECO:0007669"/>
    <property type="project" value="TreeGrafter"/>
</dbReference>
<evidence type="ECO:0000256" key="6">
    <source>
        <dbReference type="ARBA" id="ARBA00023136"/>
    </source>
</evidence>
<evidence type="ECO:0000259" key="11">
    <source>
        <dbReference type="PROSITE" id="PS50850"/>
    </source>
</evidence>
<organism evidence="12 13">
    <name type="scientific">Drechslerella dactyloides</name>
    <name type="common">Nematode-trapping fungus</name>
    <name type="synonym">Arthrobotrys dactyloides</name>
    <dbReference type="NCBI Taxonomy" id="74499"/>
    <lineage>
        <taxon>Eukaryota</taxon>
        <taxon>Fungi</taxon>
        <taxon>Dikarya</taxon>
        <taxon>Ascomycota</taxon>
        <taxon>Pezizomycotina</taxon>
        <taxon>Orbiliomycetes</taxon>
        <taxon>Orbiliales</taxon>
        <taxon>Orbiliaceae</taxon>
        <taxon>Drechslerella</taxon>
    </lineage>
</organism>
<dbReference type="AlphaFoldDB" id="A0AAD6NI89"/>
<feature type="transmembrane region" description="Helical" evidence="10">
    <location>
        <begin position="116"/>
        <end position="134"/>
    </location>
</feature>
<dbReference type="InterPro" id="IPR005828">
    <property type="entry name" value="MFS_sugar_transport-like"/>
</dbReference>
<dbReference type="PROSITE" id="PS00217">
    <property type="entry name" value="SUGAR_TRANSPORT_2"/>
    <property type="match status" value="1"/>
</dbReference>
<dbReference type="Proteomes" id="UP001221413">
    <property type="component" value="Unassembled WGS sequence"/>
</dbReference>
<comment type="catalytic activity">
    <reaction evidence="7">
        <text>myo-inositol(out) + H(+)(out) = myo-inositol(in) + H(+)(in)</text>
        <dbReference type="Rhea" id="RHEA:60364"/>
        <dbReference type="ChEBI" id="CHEBI:15378"/>
        <dbReference type="ChEBI" id="CHEBI:17268"/>
    </reaction>
</comment>
<keyword evidence="5 10" id="KW-1133">Transmembrane helix</keyword>
<comment type="caution">
    <text evidence="12">The sequence shown here is derived from an EMBL/GenBank/DDBJ whole genome shotgun (WGS) entry which is preliminary data.</text>
</comment>
<dbReference type="InterPro" id="IPR050814">
    <property type="entry name" value="Myo-inositol_Transporter"/>
</dbReference>
<reference evidence="12" key="1">
    <citation type="submission" date="2023-01" db="EMBL/GenBank/DDBJ databases">
        <title>The chitinases involved in constricting ring structure development in the nematode-trapping fungus Drechslerella dactyloides.</title>
        <authorList>
            <person name="Wang R."/>
            <person name="Zhang L."/>
            <person name="Tang P."/>
            <person name="Li S."/>
            <person name="Liang L."/>
        </authorList>
    </citation>
    <scope>NUCLEOTIDE SEQUENCE</scope>
    <source>
        <strain evidence="12">YMF1.00031</strain>
    </source>
</reference>
<evidence type="ECO:0000313" key="13">
    <source>
        <dbReference type="Proteomes" id="UP001221413"/>
    </source>
</evidence>
<dbReference type="PANTHER" id="PTHR48020">
    <property type="entry name" value="PROTON MYO-INOSITOL COTRANSPORTER"/>
    <property type="match status" value="1"/>
</dbReference>
<gene>
    <name evidence="12" type="ORF">Dda_6123</name>
</gene>
<accession>A0AAD6NI89</accession>
<feature type="transmembrane region" description="Helical" evidence="10">
    <location>
        <begin position="364"/>
        <end position="383"/>
    </location>
</feature>
<feature type="transmembrane region" description="Helical" evidence="10">
    <location>
        <begin position="299"/>
        <end position="329"/>
    </location>
</feature>
<dbReference type="InterPro" id="IPR020846">
    <property type="entry name" value="MFS_dom"/>
</dbReference>
<feature type="region of interest" description="Disordered" evidence="9">
    <location>
        <begin position="1"/>
        <end position="22"/>
    </location>
</feature>